<feature type="non-terminal residue" evidence="1">
    <location>
        <position position="38"/>
    </location>
</feature>
<accession>A0A0F9FKY0</accession>
<comment type="caution">
    <text evidence="1">The sequence shown here is derived from an EMBL/GenBank/DDBJ whole genome shotgun (WGS) entry which is preliminary data.</text>
</comment>
<proteinExistence type="predicted"/>
<evidence type="ECO:0000313" key="1">
    <source>
        <dbReference type="EMBL" id="KKL86933.1"/>
    </source>
</evidence>
<sequence length="38" mass="4213">MQVRPHLSRATLAFRERLLADQGNHICPATEIKVAVGL</sequence>
<reference evidence="1" key="1">
    <citation type="journal article" date="2015" name="Nature">
        <title>Complex archaea that bridge the gap between prokaryotes and eukaryotes.</title>
        <authorList>
            <person name="Spang A."/>
            <person name="Saw J.H."/>
            <person name="Jorgensen S.L."/>
            <person name="Zaremba-Niedzwiedzka K."/>
            <person name="Martijn J."/>
            <person name="Lind A.E."/>
            <person name="van Eijk R."/>
            <person name="Schleper C."/>
            <person name="Guy L."/>
            <person name="Ettema T.J."/>
        </authorList>
    </citation>
    <scope>NUCLEOTIDE SEQUENCE</scope>
</reference>
<dbReference type="EMBL" id="LAZR01020974">
    <property type="protein sequence ID" value="KKL86933.1"/>
    <property type="molecule type" value="Genomic_DNA"/>
</dbReference>
<protein>
    <submittedName>
        <fullName evidence="1">Uncharacterized protein</fullName>
    </submittedName>
</protein>
<gene>
    <name evidence="1" type="ORF">LCGC14_1939820</name>
</gene>
<name>A0A0F9FKY0_9ZZZZ</name>
<organism evidence="1">
    <name type="scientific">marine sediment metagenome</name>
    <dbReference type="NCBI Taxonomy" id="412755"/>
    <lineage>
        <taxon>unclassified sequences</taxon>
        <taxon>metagenomes</taxon>
        <taxon>ecological metagenomes</taxon>
    </lineage>
</organism>
<dbReference type="AlphaFoldDB" id="A0A0F9FKY0"/>